<dbReference type="OrthoDB" id="408964at2759"/>
<dbReference type="InterPro" id="IPR000959">
    <property type="entry name" value="POLO_box_dom"/>
</dbReference>
<evidence type="ECO:0000256" key="2">
    <source>
        <dbReference type="ARBA" id="ARBA00022679"/>
    </source>
</evidence>
<dbReference type="SUPFAM" id="SSF56112">
    <property type="entry name" value="Protein kinase-like (PK-like)"/>
    <property type="match status" value="1"/>
</dbReference>
<evidence type="ECO:0000256" key="3">
    <source>
        <dbReference type="ARBA" id="ARBA00022737"/>
    </source>
</evidence>
<dbReference type="InterPro" id="IPR036947">
    <property type="entry name" value="POLO_box_dom_sf"/>
</dbReference>
<dbReference type="AlphaFoldDB" id="A0A4Z1T867"/>
<dbReference type="SMART" id="SM00220">
    <property type="entry name" value="S_TKc"/>
    <property type="match status" value="1"/>
</dbReference>
<keyword evidence="5 8" id="KW-0418">Kinase</keyword>
<dbReference type="FunFam" id="3.30.200.20:FF:000042">
    <property type="entry name" value="Aurora kinase A"/>
    <property type="match status" value="1"/>
</dbReference>
<keyword evidence="3" id="KW-0677">Repeat</keyword>
<evidence type="ECO:0000259" key="10">
    <source>
        <dbReference type="PROSITE" id="PS50011"/>
    </source>
</evidence>
<proteinExistence type="inferred from homology"/>
<keyword evidence="2 8" id="KW-0808">Transferase</keyword>
<dbReference type="CDD" id="cd13117">
    <property type="entry name" value="POLO_box_2"/>
    <property type="match status" value="1"/>
</dbReference>
<dbReference type="PANTHER" id="PTHR24345:SF0">
    <property type="entry name" value="CELL CYCLE SERINE_THREONINE-PROTEIN KINASE CDC5_MSD2"/>
    <property type="match status" value="1"/>
</dbReference>
<dbReference type="Proteomes" id="UP000315496">
    <property type="component" value="Chromosome 2"/>
</dbReference>
<evidence type="ECO:0000313" key="12">
    <source>
        <dbReference type="EMBL" id="TNJ28779.1"/>
    </source>
</evidence>
<organism evidence="12 13">
    <name type="scientific">Giardia muris</name>
    <dbReference type="NCBI Taxonomy" id="5742"/>
    <lineage>
        <taxon>Eukaryota</taxon>
        <taxon>Metamonada</taxon>
        <taxon>Diplomonadida</taxon>
        <taxon>Hexamitidae</taxon>
        <taxon>Giardiinae</taxon>
        <taxon>Giardia</taxon>
    </lineage>
</organism>
<dbReference type="EMBL" id="VDLU01000002">
    <property type="protein sequence ID" value="TNJ28779.1"/>
    <property type="molecule type" value="Genomic_DNA"/>
</dbReference>
<evidence type="ECO:0000313" key="13">
    <source>
        <dbReference type="Proteomes" id="UP000315496"/>
    </source>
</evidence>
<keyword evidence="4 7" id="KW-0547">Nucleotide-binding</keyword>
<keyword evidence="13" id="KW-1185">Reference proteome</keyword>
<dbReference type="Gene3D" id="3.30.200.20">
    <property type="entry name" value="Phosphorylase Kinase, domain 1"/>
    <property type="match status" value="1"/>
</dbReference>
<evidence type="ECO:0000256" key="6">
    <source>
        <dbReference type="ARBA" id="ARBA00022840"/>
    </source>
</evidence>
<name>A0A4Z1T867_GIAMU</name>
<evidence type="ECO:0000256" key="1">
    <source>
        <dbReference type="ARBA" id="ARBA00022527"/>
    </source>
</evidence>
<feature type="domain" description="POLO box" evidence="11">
    <location>
        <begin position="457"/>
        <end position="538"/>
    </location>
</feature>
<gene>
    <name evidence="12" type="ORF">GMRT_15630</name>
</gene>
<comment type="similarity">
    <text evidence="8">Belongs to the protein kinase superfamily. Ser/Thr protein kinase family. CDC5/Polo subfamily.</text>
</comment>
<keyword evidence="1 8" id="KW-0723">Serine/threonine-protein kinase</keyword>
<dbReference type="InterPro" id="IPR033701">
    <property type="entry name" value="POLO_box_1"/>
</dbReference>
<dbReference type="Gene3D" id="1.10.510.10">
    <property type="entry name" value="Transferase(Phosphotransferase) domain 1"/>
    <property type="match status" value="1"/>
</dbReference>
<evidence type="ECO:0000259" key="11">
    <source>
        <dbReference type="PROSITE" id="PS50078"/>
    </source>
</evidence>
<dbReference type="InterPro" id="IPR000719">
    <property type="entry name" value="Prot_kinase_dom"/>
</dbReference>
<evidence type="ECO:0000256" key="9">
    <source>
        <dbReference type="SAM" id="MobiDB-lite"/>
    </source>
</evidence>
<feature type="region of interest" description="Disordered" evidence="9">
    <location>
        <begin position="376"/>
        <end position="421"/>
    </location>
</feature>
<dbReference type="InterPro" id="IPR011009">
    <property type="entry name" value="Kinase-like_dom_sf"/>
</dbReference>
<dbReference type="PROSITE" id="PS00107">
    <property type="entry name" value="PROTEIN_KINASE_ATP"/>
    <property type="match status" value="1"/>
</dbReference>
<dbReference type="VEuPathDB" id="GiardiaDB:GMRT_15630"/>
<feature type="domain" description="Protein kinase" evidence="10">
    <location>
        <begin position="22"/>
        <end position="309"/>
    </location>
</feature>
<evidence type="ECO:0000256" key="8">
    <source>
        <dbReference type="RuleBase" id="RU361162"/>
    </source>
</evidence>
<sequence length="703" mass="78826">MTQLKMPEFPPTIVDPYNNVTYRQGKMLGKGGFAYVFEFEDVASGATYACKITPRSSLHKKKYYDKFVSEVSIHRGLNHPNVVKLINVFKDNLNYYMIMEKCAAGSLTDLIRRRKHLTELETRFFTARILDALGYMHDLLIIHRDLKTSNIFLTADFDLRVGDFGLAVKCESPQELHWTMCGTPNFLPVEIIYSHITKRRNSGREPDPHLDAECIALCERCLPPHVGQGHSFASDMWSLGCLIYSMVYGRPPFEAQDIKTTYKRIIQCNYSFPDSIRVSEDFKAFIRGLLNPDPTQRFTVRDCLKHRWLTRDVPPLPQRLPSSIVTTPYEPPTGLAGSAQLSKSPSRQMRPDHLGVGPVGPGAGDAIDTPQAIGTWQKFPNSKTGGAGGAGDMQSPSLGSGARRKGTALSSTNLLQPGSIPAAPTSGLGGVGGGIGAGVNKYGINEAEFPQILPPCYIMSWVDYSNRYGFAYQISNGSIGVIFNDESAAILSPNAVIVDYSPNLVDGAFERALFTDGLTIITEKKYKLLSFFRDYLENRSIVPIPGSDRPHDDVELCRLVERDKAANVPVDLKRLSKGIALPQLFLKKWKLYDDGTLCLLFNTKVFQVNFSDHTKVVVAHRSVTFMNEKREIFTYPSEYLKDDRFAFKELRRRVDRARKYYEVIKVARPVDSLAQYRYKDTAKKDRDAIHSVMDGKGPDNPLK</sequence>
<dbReference type="CDD" id="cd13118">
    <property type="entry name" value="POLO_box_1"/>
    <property type="match status" value="1"/>
</dbReference>
<dbReference type="Pfam" id="PF00659">
    <property type="entry name" value="POLO_box"/>
    <property type="match status" value="2"/>
</dbReference>
<dbReference type="PANTHER" id="PTHR24345">
    <property type="entry name" value="SERINE/THREONINE-PROTEIN KINASE PLK"/>
    <property type="match status" value="1"/>
</dbReference>
<feature type="region of interest" description="Disordered" evidence="9">
    <location>
        <begin position="319"/>
        <end position="364"/>
    </location>
</feature>
<dbReference type="PROSITE" id="PS00108">
    <property type="entry name" value="PROTEIN_KINASE_ST"/>
    <property type="match status" value="1"/>
</dbReference>
<dbReference type="InterPro" id="IPR008271">
    <property type="entry name" value="Ser/Thr_kinase_AS"/>
</dbReference>
<dbReference type="SUPFAM" id="SSF82615">
    <property type="entry name" value="Polo-box domain"/>
    <property type="match status" value="2"/>
</dbReference>
<evidence type="ECO:0000256" key="5">
    <source>
        <dbReference type="ARBA" id="ARBA00022777"/>
    </source>
</evidence>
<protein>
    <recommendedName>
        <fullName evidence="8">Serine/threonine-protein kinase PLK</fullName>
        <ecNumber evidence="8">2.7.11.21</ecNumber>
    </recommendedName>
    <alternativeName>
        <fullName evidence="8">Polo-like kinase</fullName>
    </alternativeName>
</protein>
<reference evidence="12 13" key="1">
    <citation type="submission" date="2019-05" db="EMBL/GenBank/DDBJ databases">
        <title>The compact genome of Giardia muris reveals important steps in the evolution of intestinal protozoan parasites.</title>
        <authorList>
            <person name="Xu F."/>
            <person name="Jimenez-Gonzalez A."/>
            <person name="Einarsson E."/>
            <person name="Astvaldsson A."/>
            <person name="Peirasmaki D."/>
            <person name="Eckmann L."/>
            <person name="Andersson J.O."/>
            <person name="Svard S.G."/>
            <person name="Jerlstrom-Hultqvist J."/>
        </authorList>
    </citation>
    <scope>NUCLEOTIDE SEQUENCE [LARGE SCALE GENOMIC DNA]</scope>
    <source>
        <strain evidence="12 13">Roberts-Thomson</strain>
    </source>
</reference>
<dbReference type="PROSITE" id="PS50011">
    <property type="entry name" value="PROTEIN_KINASE_DOM"/>
    <property type="match status" value="1"/>
</dbReference>
<evidence type="ECO:0000256" key="4">
    <source>
        <dbReference type="ARBA" id="ARBA00022741"/>
    </source>
</evidence>
<comment type="catalytic activity">
    <reaction evidence="8">
        <text>L-threonyl-[protein] + ATP = O-phospho-L-threonyl-[protein] + ADP + H(+)</text>
        <dbReference type="Rhea" id="RHEA:46608"/>
        <dbReference type="Rhea" id="RHEA-COMP:11060"/>
        <dbReference type="Rhea" id="RHEA-COMP:11605"/>
        <dbReference type="ChEBI" id="CHEBI:15378"/>
        <dbReference type="ChEBI" id="CHEBI:30013"/>
        <dbReference type="ChEBI" id="CHEBI:30616"/>
        <dbReference type="ChEBI" id="CHEBI:61977"/>
        <dbReference type="ChEBI" id="CHEBI:456216"/>
        <dbReference type="EC" id="2.7.11.21"/>
    </reaction>
</comment>
<dbReference type="PROSITE" id="PS50078">
    <property type="entry name" value="POLO_BOX"/>
    <property type="match status" value="1"/>
</dbReference>
<dbReference type="Gene3D" id="3.30.1120.30">
    <property type="entry name" value="POLO box domain"/>
    <property type="match status" value="2"/>
</dbReference>
<dbReference type="InterPro" id="IPR033695">
    <property type="entry name" value="POLO_box_2"/>
</dbReference>
<dbReference type="Pfam" id="PF00069">
    <property type="entry name" value="Pkinase"/>
    <property type="match status" value="2"/>
</dbReference>
<dbReference type="EC" id="2.7.11.21" evidence="8"/>
<dbReference type="GO" id="GO:0004674">
    <property type="term" value="F:protein serine/threonine kinase activity"/>
    <property type="evidence" value="ECO:0007669"/>
    <property type="project" value="UniProtKB-KW"/>
</dbReference>
<dbReference type="InterPro" id="IPR017441">
    <property type="entry name" value="Protein_kinase_ATP_BS"/>
</dbReference>
<keyword evidence="6 7" id="KW-0067">ATP-binding</keyword>
<feature type="binding site" evidence="7">
    <location>
        <position position="51"/>
    </location>
    <ligand>
        <name>ATP</name>
        <dbReference type="ChEBI" id="CHEBI:30616"/>
    </ligand>
</feature>
<dbReference type="GO" id="GO:0005524">
    <property type="term" value="F:ATP binding"/>
    <property type="evidence" value="ECO:0007669"/>
    <property type="project" value="UniProtKB-UniRule"/>
</dbReference>
<evidence type="ECO:0000256" key="7">
    <source>
        <dbReference type="PROSITE-ProRule" id="PRU10141"/>
    </source>
</evidence>
<dbReference type="GO" id="GO:0005634">
    <property type="term" value="C:nucleus"/>
    <property type="evidence" value="ECO:0007669"/>
    <property type="project" value="TreeGrafter"/>
</dbReference>
<comment type="caution">
    <text evidence="12">The sequence shown here is derived from an EMBL/GenBank/DDBJ whole genome shotgun (WGS) entry which is preliminary data.</text>
</comment>
<accession>A0A4Z1T867</accession>